<dbReference type="PROSITE" id="PS51752">
    <property type="entry name" value="JACALIN_LECTIN"/>
    <property type="match status" value="1"/>
</dbReference>
<dbReference type="Proteomes" id="UP000655225">
    <property type="component" value="Unassembled WGS sequence"/>
</dbReference>
<dbReference type="SMART" id="SM00915">
    <property type="entry name" value="Jacalin"/>
    <property type="match status" value="1"/>
</dbReference>
<dbReference type="Gene3D" id="2.100.10.30">
    <property type="entry name" value="Jacalin-like lectin domain"/>
    <property type="match status" value="1"/>
</dbReference>
<proteinExistence type="inferred from homology"/>
<dbReference type="InterPro" id="IPR036404">
    <property type="entry name" value="Jacalin-like_lectin_dom_sf"/>
</dbReference>
<dbReference type="FunFam" id="2.100.10.30:FF:000001">
    <property type="entry name" value="Jacalin-related lectin 33"/>
    <property type="match status" value="1"/>
</dbReference>
<evidence type="ECO:0000313" key="6">
    <source>
        <dbReference type="Proteomes" id="UP000655225"/>
    </source>
</evidence>
<dbReference type="PANTHER" id="PTHR47293">
    <property type="entry name" value="JACALIN-RELATED LECTIN 3"/>
    <property type="match status" value="1"/>
</dbReference>
<sequence length="193" mass="21004">MKEQITEEHKGGGKRKTKVMGPSGGNGGTGWDDGKFSGVREITLVYDRCIDSFRVLYDKKGKSVLAEKHGGNGGNRTVNIKLQYPEEFITSVSGHYCPAVRGGSAVIRSLTFKTNRRTFGPYGVEEGTPFSFPVDGGGVIVGFKGRSGWYLDAIGFSVSQVHTPTFFHKIQQKLHKLISPNNGEEGPQNKAHA</sequence>
<dbReference type="OrthoDB" id="1901752at2759"/>
<protein>
    <recommendedName>
        <fullName evidence="4">Jacalin-type lectin domain-containing protein</fullName>
    </recommendedName>
</protein>
<evidence type="ECO:0000259" key="4">
    <source>
        <dbReference type="PROSITE" id="PS51752"/>
    </source>
</evidence>
<dbReference type="AlphaFoldDB" id="A0A835DNW3"/>
<dbReference type="SUPFAM" id="SSF51101">
    <property type="entry name" value="Mannose-binding lectins"/>
    <property type="match status" value="1"/>
</dbReference>
<keyword evidence="6" id="KW-1185">Reference proteome</keyword>
<feature type="domain" description="Jacalin-type lectin" evidence="4">
    <location>
        <begin position="17"/>
        <end position="160"/>
    </location>
</feature>
<dbReference type="CDD" id="cd09612">
    <property type="entry name" value="Jacalin"/>
    <property type="match status" value="1"/>
</dbReference>
<evidence type="ECO:0000256" key="3">
    <source>
        <dbReference type="SAM" id="MobiDB-lite"/>
    </source>
</evidence>
<accession>A0A835DNW3</accession>
<dbReference type="GO" id="GO:0030246">
    <property type="term" value="F:carbohydrate binding"/>
    <property type="evidence" value="ECO:0007669"/>
    <property type="project" value="UniProtKB-KW"/>
</dbReference>
<evidence type="ECO:0000313" key="5">
    <source>
        <dbReference type="EMBL" id="KAF8406924.1"/>
    </source>
</evidence>
<dbReference type="Pfam" id="PF01419">
    <property type="entry name" value="Jacalin"/>
    <property type="match status" value="1"/>
</dbReference>
<dbReference type="EMBL" id="JABCRI010000004">
    <property type="protein sequence ID" value="KAF8406924.1"/>
    <property type="molecule type" value="Genomic_DNA"/>
</dbReference>
<reference evidence="5 6" key="1">
    <citation type="submission" date="2020-04" db="EMBL/GenBank/DDBJ databases">
        <title>Plant Genome Project.</title>
        <authorList>
            <person name="Zhang R.-G."/>
        </authorList>
    </citation>
    <scope>NUCLEOTIDE SEQUENCE [LARGE SCALE GENOMIC DNA]</scope>
    <source>
        <strain evidence="5">YNK0</strain>
        <tissue evidence="5">Leaf</tissue>
    </source>
</reference>
<dbReference type="InterPro" id="IPR033734">
    <property type="entry name" value="Jacalin-like_lectin_dom_plant"/>
</dbReference>
<organism evidence="5 6">
    <name type="scientific">Tetracentron sinense</name>
    <name type="common">Spur-leaf</name>
    <dbReference type="NCBI Taxonomy" id="13715"/>
    <lineage>
        <taxon>Eukaryota</taxon>
        <taxon>Viridiplantae</taxon>
        <taxon>Streptophyta</taxon>
        <taxon>Embryophyta</taxon>
        <taxon>Tracheophyta</taxon>
        <taxon>Spermatophyta</taxon>
        <taxon>Magnoliopsida</taxon>
        <taxon>Trochodendrales</taxon>
        <taxon>Trochodendraceae</taxon>
        <taxon>Tetracentron</taxon>
    </lineage>
</organism>
<dbReference type="PANTHER" id="PTHR47293:SF15">
    <property type="entry name" value="JACALIN-RELATED LECTIN 19"/>
    <property type="match status" value="1"/>
</dbReference>
<feature type="region of interest" description="Disordered" evidence="3">
    <location>
        <begin position="1"/>
        <end position="32"/>
    </location>
</feature>
<name>A0A835DNW3_TETSI</name>
<comment type="caution">
    <text evidence="5">The sequence shown here is derived from an EMBL/GenBank/DDBJ whole genome shotgun (WGS) entry which is preliminary data.</text>
</comment>
<dbReference type="InterPro" id="IPR001229">
    <property type="entry name" value="Jacalin-like_lectin_dom"/>
</dbReference>
<evidence type="ECO:0000256" key="2">
    <source>
        <dbReference type="ARBA" id="ARBA00022734"/>
    </source>
</evidence>
<keyword evidence="2" id="KW-0430">Lectin</keyword>
<gene>
    <name evidence="5" type="ORF">HHK36_006045</name>
</gene>
<feature type="compositionally biased region" description="Gly residues" evidence="3">
    <location>
        <begin position="22"/>
        <end position="31"/>
    </location>
</feature>
<dbReference type="OMA" id="WFTRMVA"/>
<comment type="similarity">
    <text evidence="1">Belongs to the jacalin lectin family.</text>
</comment>
<feature type="compositionally biased region" description="Basic and acidic residues" evidence="3">
    <location>
        <begin position="1"/>
        <end position="11"/>
    </location>
</feature>
<evidence type="ECO:0000256" key="1">
    <source>
        <dbReference type="ARBA" id="ARBA00006568"/>
    </source>
</evidence>